<protein>
    <recommendedName>
        <fullName evidence="3">LVIVD repeat-containing protein</fullName>
    </recommendedName>
</protein>
<keyword evidence="2" id="KW-1185">Reference proteome</keyword>
<dbReference type="OrthoDB" id="814028at2"/>
<accession>A0A1W2GZ24</accession>
<dbReference type="SUPFAM" id="SSF50998">
    <property type="entry name" value="Quinoprotein alcohol dehydrogenase-like"/>
    <property type="match status" value="1"/>
</dbReference>
<name>A0A1W2GZ24_9BACT</name>
<evidence type="ECO:0008006" key="3">
    <source>
        <dbReference type="Google" id="ProtNLM"/>
    </source>
</evidence>
<dbReference type="PROSITE" id="PS51257">
    <property type="entry name" value="PROKAR_LIPOPROTEIN"/>
    <property type="match status" value="1"/>
</dbReference>
<dbReference type="Proteomes" id="UP000192333">
    <property type="component" value="Chromosome I"/>
</dbReference>
<dbReference type="RefSeq" id="WP_084118661.1">
    <property type="nucleotide sequence ID" value="NZ_LT838813.1"/>
</dbReference>
<dbReference type="STRING" id="758820.SAMN00777080_0335"/>
<evidence type="ECO:0000313" key="1">
    <source>
        <dbReference type="EMBL" id="SMD41804.1"/>
    </source>
</evidence>
<proteinExistence type="predicted"/>
<dbReference type="EMBL" id="LT838813">
    <property type="protein sequence ID" value="SMD41804.1"/>
    <property type="molecule type" value="Genomic_DNA"/>
</dbReference>
<organism evidence="1 2">
    <name type="scientific">Aquiflexum balticum DSM 16537</name>
    <dbReference type="NCBI Taxonomy" id="758820"/>
    <lineage>
        <taxon>Bacteria</taxon>
        <taxon>Pseudomonadati</taxon>
        <taxon>Bacteroidota</taxon>
        <taxon>Cytophagia</taxon>
        <taxon>Cytophagales</taxon>
        <taxon>Cyclobacteriaceae</taxon>
        <taxon>Aquiflexum</taxon>
    </lineage>
</organism>
<reference evidence="2" key="1">
    <citation type="submission" date="2017-04" db="EMBL/GenBank/DDBJ databases">
        <authorList>
            <person name="Varghese N."/>
            <person name="Submissions S."/>
        </authorList>
    </citation>
    <scope>NUCLEOTIDE SEQUENCE [LARGE SCALE GENOMIC DNA]</scope>
    <source>
        <strain evidence="2">DSM 16537</strain>
    </source>
</reference>
<evidence type="ECO:0000313" key="2">
    <source>
        <dbReference type="Proteomes" id="UP000192333"/>
    </source>
</evidence>
<gene>
    <name evidence="1" type="ORF">SAMN00777080_0335</name>
</gene>
<sequence length="543" mass="57977">MRKIIFNLLFTATALACVPDEKNPVSDPNIEINTDGETLNKRITLEGSGVIEIFGADMLNGRISEEDIPAGKVPIVMVSQVNPPVIGDRELTATHVDIFGNYAYVSYNTAGPVFLGAIEIFDISDPLHPKIVSQAIFKNGDINSLSYKNGVLYAAAAFDIDQEPKINTAAQLVMVNVSNGKFISEFSKFDIEGFATVDVCTTSEDIAVASGSNGLVGLFNPKGEMHNKFPMTDLRAVKYGNEVLAALSGTEGIKLLKPSNLETILTIQNEKDIAESKRTLDMAPGLLLVSEGRNGAGIYSIPSGVLLQRLPILIKPLGVEEGDVVTNAVSYDDGKVYMANGGAGVSVSQILENDILEEIGVLGISGSSNFIKAYKDYIFVASGRKGLQILNLYEKDEIALNGGISCEGFGLYSGSSNLNINSNEKVGYAGSNVFKNVNIGGQFTFCGSLAIENSLNLNSGGVFMMNGAMVFGQFNKNRTLTINSNATMKVFGDLVIYGNLNLNSGATLEFVGEGNKVTIFGNVQKGQNVIIKGNFTDTEGKLK</sequence>
<dbReference type="InterPro" id="IPR011047">
    <property type="entry name" value="Quinoprotein_ADH-like_sf"/>
</dbReference>
<dbReference type="AlphaFoldDB" id="A0A1W2GZ24"/>